<dbReference type="GO" id="GO:0005737">
    <property type="term" value="C:cytoplasm"/>
    <property type="evidence" value="ECO:0007669"/>
    <property type="project" value="UniProtKB-SubCell"/>
</dbReference>
<dbReference type="STRING" id="588581.Cpap_0475"/>
<reference evidence="14" key="2">
    <citation type="submission" date="2011-01" db="EMBL/GenBank/DDBJ databases">
        <title>The Non-contiguous Finished genome of Clostridium papyrosolvens.</title>
        <authorList>
            <person name="Lucas S."/>
            <person name="Copeland A."/>
            <person name="Lapidus A."/>
            <person name="Cheng J.-F."/>
            <person name="Goodwin L."/>
            <person name="Pitluck S."/>
            <person name="Misra M."/>
            <person name="Chertkov O."/>
            <person name="Detter J.C."/>
            <person name="Han C."/>
            <person name="Tapia R."/>
            <person name="Land M."/>
            <person name="Hauser L."/>
            <person name="Kyrpides N."/>
            <person name="Ivanova N."/>
            <person name="Pagani I."/>
            <person name="Mouttaki H."/>
            <person name="He Z."/>
            <person name="Zhou J."/>
            <person name="Hemme C.L."/>
            <person name="Woyke T."/>
        </authorList>
    </citation>
    <scope>NUCLEOTIDE SEQUENCE [LARGE SCALE GENOMIC DNA]</scope>
    <source>
        <strain evidence="14">DSM 2782</strain>
    </source>
</reference>
<evidence type="ECO:0000256" key="11">
    <source>
        <dbReference type="PROSITE-ProRule" id="PRU01248"/>
    </source>
</evidence>
<dbReference type="InterPro" id="IPR004107">
    <property type="entry name" value="Integrase_SAM-like_N"/>
</dbReference>
<dbReference type="Gene3D" id="1.10.443.10">
    <property type="entry name" value="Intergrase catalytic core"/>
    <property type="match status" value="1"/>
</dbReference>
<evidence type="ECO:0000313" key="14">
    <source>
        <dbReference type="EMBL" id="EGD46181.1"/>
    </source>
</evidence>
<dbReference type="GO" id="GO:0015074">
    <property type="term" value="P:DNA integration"/>
    <property type="evidence" value="ECO:0007669"/>
    <property type="project" value="UniProtKB-KW"/>
</dbReference>
<dbReference type="GO" id="GO:0003677">
    <property type="term" value="F:DNA binding"/>
    <property type="evidence" value="ECO:0007669"/>
    <property type="project" value="UniProtKB-UniRule"/>
</dbReference>
<evidence type="ECO:0000256" key="10">
    <source>
        <dbReference type="ARBA" id="ARBA00023306"/>
    </source>
</evidence>
<dbReference type="AlphaFoldDB" id="F1THH8"/>
<keyword evidence="10" id="KW-0131">Cell cycle</keyword>
<name>F1THH8_9FIRM</name>
<dbReference type="InterPro" id="IPR010998">
    <property type="entry name" value="Integrase_recombinase_N"/>
</dbReference>
<dbReference type="RefSeq" id="WP_004621891.1">
    <property type="nucleotide sequence ID" value="NZ_ACXX02000016.1"/>
</dbReference>
<keyword evidence="9" id="KW-0233">DNA recombination</keyword>
<organism evidence="14 15">
    <name type="scientific">Ruminiclostridium papyrosolvens DSM 2782</name>
    <dbReference type="NCBI Taxonomy" id="588581"/>
    <lineage>
        <taxon>Bacteria</taxon>
        <taxon>Bacillati</taxon>
        <taxon>Bacillota</taxon>
        <taxon>Clostridia</taxon>
        <taxon>Eubacteriales</taxon>
        <taxon>Oscillospiraceae</taxon>
        <taxon>Ruminiclostridium</taxon>
    </lineage>
</organism>
<evidence type="ECO:0000256" key="1">
    <source>
        <dbReference type="ARBA" id="ARBA00003283"/>
    </source>
</evidence>
<dbReference type="Gene3D" id="1.10.150.130">
    <property type="match status" value="1"/>
</dbReference>
<evidence type="ECO:0000256" key="6">
    <source>
        <dbReference type="ARBA" id="ARBA00022829"/>
    </source>
</evidence>
<comment type="caution">
    <text evidence="14">The sequence shown here is derived from an EMBL/GenBank/DDBJ whole genome shotgun (WGS) entry which is preliminary data.</text>
</comment>
<feature type="domain" description="Tyr recombinase" evidence="12">
    <location>
        <begin position="110"/>
        <end position="291"/>
    </location>
</feature>
<comment type="similarity">
    <text evidence="3">Belongs to the 'phage' integrase family.</text>
</comment>
<evidence type="ECO:0000256" key="3">
    <source>
        <dbReference type="ARBA" id="ARBA00008857"/>
    </source>
</evidence>
<keyword evidence="8 11" id="KW-0238">DNA-binding</keyword>
<dbReference type="Proteomes" id="UP000003860">
    <property type="component" value="Unassembled WGS sequence"/>
</dbReference>
<evidence type="ECO:0000256" key="9">
    <source>
        <dbReference type="ARBA" id="ARBA00023172"/>
    </source>
</evidence>
<keyword evidence="15" id="KW-1185">Reference proteome</keyword>
<dbReference type="EMBL" id="ACXX02000016">
    <property type="protein sequence ID" value="EGD46181.1"/>
    <property type="molecule type" value="Genomic_DNA"/>
</dbReference>
<evidence type="ECO:0000256" key="2">
    <source>
        <dbReference type="ARBA" id="ARBA00004496"/>
    </source>
</evidence>
<evidence type="ECO:0000256" key="8">
    <source>
        <dbReference type="ARBA" id="ARBA00023125"/>
    </source>
</evidence>
<dbReference type="Pfam" id="PF02899">
    <property type="entry name" value="Phage_int_SAM_1"/>
    <property type="match status" value="1"/>
</dbReference>
<dbReference type="PROSITE" id="PS51900">
    <property type="entry name" value="CB"/>
    <property type="match status" value="1"/>
</dbReference>
<dbReference type="eggNOG" id="COG4974">
    <property type="taxonomic scope" value="Bacteria"/>
</dbReference>
<dbReference type="InterPro" id="IPR002104">
    <property type="entry name" value="Integrase_catalytic"/>
</dbReference>
<reference evidence="14" key="1">
    <citation type="submission" date="2009-07" db="EMBL/GenBank/DDBJ databases">
        <authorList>
            <consortium name="US DOE Joint Genome Institute (JGI-PGF)"/>
            <person name="Lucas S."/>
            <person name="Copeland A."/>
            <person name="Lapidus A."/>
            <person name="Glavina del Rio T."/>
            <person name="Tice H."/>
            <person name="Bruce D."/>
            <person name="Goodwin L."/>
            <person name="Pitluck S."/>
            <person name="Larimer F."/>
            <person name="Land M.L."/>
            <person name="Mouttaki H."/>
            <person name="He Z."/>
            <person name="Zhou J."/>
            <person name="Hemme C.L."/>
        </authorList>
    </citation>
    <scope>NUCLEOTIDE SEQUENCE [LARGE SCALE GENOMIC DNA]</scope>
    <source>
        <strain evidence="14">DSM 2782</strain>
    </source>
</reference>
<dbReference type="Pfam" id="PF00589">
    <property type="entry name" value="Phage_integrase"/>
    <property type="match status" value="1"/>
</dbReference>
<dbReference type="SUPFAM" id="SSF56349">
    <property type="entry name" value="DNA breaking-rejoining enzymes"/>
    <property type="match status" value="1"/>
</dbReference>
<proteinExistence type="inferred from homology"/>
<evidence type="ECO:0000256" key="5">
    <source>
        <dbReference type="ARBA" id="ARBA00022618"/>
    </source>
</evidence>
<gene>
    <name evidence="14" type="ORF">Cpap_0475</name>
</gene>
<dbReference type="InterPro" id="IPR011010">
    <property type="entry name" value="DNA_brk_join_enz"/>
</dbReference>
<keyword evidence="6" id="KW-0159">Chromosome partition</keyword>
<keyword evidence="4" id="KW-0963">Cytoplasm</keyword>
<dbReference type="PANTHER" id="PTHR30349">
    <property type="entry name" value="PHAGE INTEGRASE-RELATED"/>
    <property type="match status" value="1"/>
</dbReference>
<sequence length="297" mass="34133">MTIHDYFEDFINFLKAEKDASAFTIANYTSDFSIFSSFVESQGIKPTVDAITTPLLRKYTTFLKIDKKYEVETIRRKINSLRSFFSFLISQEYIDKNPMAPITAPKKPDRLPIYLKPDEIKLLISMPMKHSRDNKLRDKCIIETLVFTGLRRSELLSLNWQNIDFGSNTITVLNGKGKKQRVVPITEPLISDLWAYLQTRLPLHDNAVFISGNGTRLSTTPLNQLFRRYLKLAGLTGKGYTIHKLRHSYGTLLLQNGADLISIQSLMGHNDLNTTKIYTHVDMKHLKQEVKKFPLSI</sequence>
<dbReference type="InterPro" id="IPR050090">
    <property type="entry name" value="Tyrosine_recombinase_XerCD"/>
</dbReference>
<dbReference type="GO" id="GO:0006310">
    <property type="term" value="P:DNA recombination"/>
    <property type="evidence" value="ECO:0007669"/>
    <property type="project" value="UniProtKB-KW"/>
</dbReference>
<dbReference type="InterPro" id="IPR044068">
    <property type="entry name" value="CB"/>
</dbReference>
<evidence type="ECO:0000256" key="4">
    <source>
        <dbReference type="ARBA" id="ARBA00022490"/>
    </source>
</evidence>
<dbReference type="GO" id="GO:0007059">
    <property type="term" value="P:chromosome segregation"/>
    <property type="evidence" value="ECO:0007669"/>
    <property type="project" value="UniProtKB-KW"/>
</dbReference>
<accession>F1THH8</accession>
<dbReference type="InterPro" id="IPR013762">
    <property type="entry name" value="Integrase-like_cat_sf"/>
</dbReference>
<dbReference type="GO" id="GO:0051301">
    <property type="term" value="P:cell division"/>
    <property type="evidence" value="ECO:0007669"/>
    <property type="project" value="UniProtKB-KW"/>
</dbReference>
<dbReference type="PROSITE" id="PS51898">
    <property type="entry name" value="TYR_RECOMBINASE"/>
    <property type="match status" value="1"/>
</dbReference>
<comment type="function">
    <text evidence="1">Site-specific tyrosine recombinase, which acts by catalyzing the cutting and rejoining of the recombining DNA molecules.</text>
</comment>
<keyword evidence="5" id="KW-0132">Cell division</keyword>
<protein>
    <submittedName>
        <fullName evidence="14">Integrase family protein</fullName>
    </submittedName>
</protein>
<dbReference type="PANTHER" id="PTHR30349:SF77">
    <property type="entry name" value="TYROSINE RECOMBINASE XERC"/>
    <property type="match status" value="1"/>
</dbReference>
<feature type="domain" description="Core-binding (CB)" evidence="13">
    <location>
        <begin position="1"/>
        <end position="89"/>
    </location>
</feature>
<evidence type="ECO:0000259" key="13">
    <source>
        <dbReference type="PROSITE" id="PS51900"/>
    </source>
</evidence>
<evidence type="ECO:0000256" key="7">
    <source>
        <dbReference type="ARBA" id="ARBA00022908"/>
    </source>
</evidence>
<dbReference type="OrthoDB" id="283809at2"/>
<evidence type="ECO:0000259" key="12">
    <source>
        <dbReference type="PROSITE" id="PS51898"/>
    </source>
</evidence>
<comment type="subcellular location">
    <subcellularLocation>
        <location evidence="2">Cytoplasm</location>
    </subcellularLocation>
</comment>
<evidence type="ECO:0000313" key="15">
    <source>
        <dbReference type="Proteomes" id="UP000003860"/>
    </source>
</evidence>
<keyword evidence="7" id="KW-0229">DNA integration</keyword>